<sequence length="356" mass="41063">MDLIVSSDGDVPLFFRAGDGNESDKAVFGKILLEFKKQIDFESIMVCDSALYSQNNLKLIANLKWISRVPFSLKLAKSLVQSVTSSQLEKSSQEGYSYCEQKVSYGGIEQRWLIVESAERKKSDLDKLNRQIEQEAKSAATEVAKLLKVEFSQTGEAKLKYQEFNQQFKYYQIEKFKILKACNKLGKTIYKIQAELTQNFDYIVSYKQQAGRFILATNCLDDKQLSTSEILSVYKQQQSCERGFRFIKDPLFFADSLFVKNPERVETMMMLMGLCLLVYSIGQRQLRLSLLSSKTKVKNQLGKLTNNPTLRWIFQCFQGIHVLVLQGVKQIINLTKERQLFLQFLPAHCQKYYFSS</sequence>
<proteinExistence type="predicted"/>
<dbReference type="GO" id="GO:0003677">
    <property type="term" value="F:DNA binding"/>
    <property type="evidence" value="ECO:0007669"/>
    <property type="project" value="InterPro"/>
</dbReference>
<evidence type="ECO:0000313" key="4">
    <source>
        <dbReference type="Proteomes" id="UP000010472"/>
    </source>
</evidence>
<dbReference type="EMBL" id="CP003620">
    <property type="protein sequence ID" value="AFZ11334.1"/>
    <property type="molecule type" value="Genomic_DNA"/>
</dbReference>
<dbReference type="InterPro" id="IPR012337">
    <property type="entry name" value="RNaseH-like_sf"/>
</dbReference>
<evidence type="ECO:0000313" key="3">
    <source>
        <dbReference type="EMBL" id="AFZ11334.1"/>
    </source>
</evidence>
<dbReference type="InterPro" id="IPR002559">
    <property type="entry name" value="Transposase_11"/>
</dbReference>
<dbReference type="PANTHER" id="PTHR34614:SF2">
    <property type="entry name" value="TRANSPOSASE IS4-LIKE DOMAIN-CONTAINING PROTEIN"/>
    <property type="match status" value="1"/>
</dbReference>
<dbReference type="SUPFAM" id="SSF53098">
    <property type="entry name" value="Ribonuclease H-like"/>
    <property type="match status" value="1"/>
</dbReference>
<feature type="domain" description="Transposase IS4-like" evidence="2">
    <location>
        <begin position="3"/>
        <end position="277"/>
    </location>
</feature>
<evidence type="ECO:0000259" key="2">
    <source>
        <dbReference type="Pfam" id="PF01609"/>
    </source>
</evidence>
<keyword evidence="4" id="KW-1185">Reference proteome</keyword>
<protein>
    <submittedName>
        <fullName evidence="3">Transposase</fullName>
    </submittedName>
</protein>
<dbReference type="NCBIfam" id="NF033559">
    <property type="entry name" value="transpos_IS1634"/>
    <property type="match status" value="1"/>
</dbReference>
<dbReference type="Proteomes" id="UP000010472">
    <property type="component" value="Chromosome"/>
</dbReference>
<dbReference type="GO" id="GO:0004803">
    <property type="term" value="F:transposase activity"/>
    <property type="evidence" value="ECO:0007669"/>
    <property type="project" value="InterPro"/>
</dbReference>
<feature type="coiled-coil region" evidence="1">
    <location>
        <begin position="115"/>
        <end position="149"/>
    </location>
</feature>
<gene>
    <name evidence="3" type="ORF">Cri9333_0354</name>
</gene>
<organism evidence="3 4">
    <name type="scientific">Crinalium epipsammum PCC 9333</name>
    <dbReference type="NCBI Taxonomy" id="1173022"/>
    <lineage>
        <taxon>Bacteria</taxon>
        <taxon>Bacillati</taxon>
        <taxon>Cyanobacteriota</taxon>
        <taxon>Cyanophyceae</taxon>
        <taxon>Gomontiellales</taxon>
        <taxon>Gomontiellaceae</taxon>
        <taxon>Crinalium</taxon>
    </lineage>
</organism>
<evidence type="ECO:0000256" key="1">
    <source>
        <dbReference type="SAM" id="Coils"/>
    </source>
</evidence>
<dbReference type="RefSeq" id="WP_015201475.1">
    <property type="nucleotide sequence ID" value="NC_019753.1"/>
</dbReference>
<reference evidence="3 4" key="1">
    <citation type="submission" date="2012-06" db="EMBL/GenBank/DDBJ databases">
        <title>Finished chromosome of genome of Crinalium epipsammum PCC 9333.</title>
        <authorList>
            <consortium name="US DOE Joint Genome Institute"/>
            <person name="Gugger M."/>
            <person name="Coursin T."/>
            <person name="Rippka R."/>
            <person name="Tandeau De Marsac N."/>
            <person name="Huntemann M."/>
            <person name="Wei C.-L."/>
            <person name="Han J."/>
            <person name="Detter J.C."/>
            <person name="Han C."/>
            <person name="Tapia R."/>
            <person name="Davenport K."/>
            <person name="Daligault H."/>
            <person name="Erkkila T."/>
            <person name="Gu W."/>
            <person name="Munk A.C.C."/>
            <person name="Teshima H."/>
            <person name="Xu Y."/>
            <person name="Chain P."/>
            <person name="Chen A."/>
            <person name="Krypides N."/>
            <person name="Mavromatis K."/>
            <person name="Markowitz V."/>
            <person name="Szeto E."/>
            <person name="Ivanova N."/>
            <person name="Mikhailova N."/>
            <person name="Ovchinnikova G."/>
            <person name="Pagani I."/>
            <person name="Pati A."/>
            <person name="Goodwin L."/>
            <person name="Peters L."/>
            <person name="Pitluck S."/>
            <person name="Woyke T."/>
            <person name="Kerfeld C."/>
        </authorList>
    </citation>
    <scope>NUCLEOTIDE SEQUENCE [LARGE SCALE GENOMIC DNA]</scope>
    <source>
        <strain evidence="3 4">PCC 9333</strain>
    </source>
</reference>
<name>K9VUU8_9CYAN</name>
<accession>K9VUU8</accession>
<dbReference type="AlphaFoldDB" id="K9VUU8"/>
<dbReference type="InterPro" id="IPR047654">
    <property type="entry name" value="IS1634_transpos"/>
</dbReference>
<dbReference type="HOGENOM" id="CLU_034349_1_0_3"/>
<dbReference type="GO" id="GO:0006313">
    <property type="term" value="P:DNA transposition"/>
    <property type="evidence" value="ECO:0007669"/>
    <property type="project" value="InterPro"/>
</dbReference>
<dbReference type="PATRIC" id="fig|1173022.3.peg.374"/>
<dbReference type="PANTHER" id="PTHR34614">
    <property type="match status" value="1"/>
</dbReference>
<keyword evidence="1" id="KW-0175">Coiled coil</keyword>
<dbReference type="KEGG" id="cep:Cri9333_0354"/>
<dbReference type="Pfam" id="PF01609">
    <property type="entry name" value="DDE_Tnp_1"/>
    <property type="match status" value="1"/>
</dbReference>